<feature type="domain" description="Ketoreductase" evidence="2">
    <location>
        <begin position="15"/>
        <end position="184"/>
    </location>
</feature>
<evidence type="ECO:0000313" key="3">
    <source>
        <dbReference type="EMBL" id="PSJ65242.1"/>
    </source>
</evidence>
<keyword evidence="4" id="KW-1185">Reference proteome</keyword>
<name>A0A2P7SRY9_9HYPH</name>
<comment type="caution">
    <text evidence="3">The sequence shown here is derived from an EMBL/GenBank/DDBJ whole genome shotgun (WGS) entry which is preliminary data.</text>
</comment>
<reference evidence="3 4" key="1">
    <citation type="submission" date="2018-03" db="EMBL/GenBank/DDBJ databases">
        <title>The draft genome of Mesorhizobium sp. 6GN-30.</title>
        <authorList>
            <person name="Liu L."/>
            <person name="Li L."/>
            <person name="Wang T."/>
            <person name="Zhang X."/>
            <person name="Liang L."/>
        </authorList>
    </citation>
    <scope>NUCLEOTIDE SEQUENCE [LARGE SCALE GENOMIC DNA]</scope>
    <source>
        <strain evidence="3 4">6GN30</strain>
    </source>
</reference>
<dbReference type="Gene3D" id="3.40.50.720">
    <property type="entry name" value="NAD(P)-binding Rossmann-like Domain"/>
    <property type="match status" value="1"/>
</dbReference>
<dbReference type="NCBIfam" id="NF005559">
    <property type="entry name" value="PRK07231.1"/>
    <property type="match status" value="1"/>
</dbReference>
<evidence type="ECO:0000259" key="2">
    <source>
        <dbReference type="SMART" id="SM00822"/>
    </source>
</evidence>
<sequence>MGYRMNKDWLGLTGTACVVTGAGSGIGRTIAASLAQAGARVAILDLDAGKAEESAALIRQDGGEALAVRADIADPSSVEAAAETAAAAYGPCKLLVNNAALIRNGPLAELSLADWNAVLGVNLTGFFVCSQVFGRRMMANGGGSIVHVASMSGTYPQPTSGAYSVSKAGVLMLSKNLALEWGEKGIRSNVVSPAMVLTPMSEVIYKDPVVKAKREAVVPVRRIGLPQDIADAVCFLASDRASYVSGQEILVDGGWSAALLATVPRPGFDQPKKT</sequence>
<dbReference type="Proteomes" id="UP000241229">
    <property type="component" value="Unassembled WGS sequence"/>
</dbReference>
<dbReference type="CDD" id="cd05233">
    <property type="entry name" value="SDR_c"/>
    <property type="match status" value="1"/>
</dbReference>
<dbReference type="PANTHER" id="PTHR42760:SF123">
    <property type="entry name" value="OXIDOREDUCTASE"/>
    <property type="match status" value="1"/>
</dbReference>
<gene>
    <name evidence="3" type="ORF">C7I84_02535</name>
</gene>
<protein>
    <submittedName>
        <fullName evidence="3">2-deoxy-D-gluconate 3-dehydrogenase</fullName>
    </submittedName>
</protein>
<dbReference type="PROSITE" id="PS00061">
    <property type="entry name" value="ADH_SHORT"/>
    <property type="match status" value="1"/>
</dbReference>
<dbReference type="AlphaFoldDB" id="A0A2P7SRY9"/>
<comment type="similarity">
    <text evidence="1">Belongs to the short-chain dehydrogenases/reductases (SDR) family.</text>
</comment>
<dbReference type="GO" id="GO:0030497">
    <property type="term" value="P:fatty acid elongation"/>
    <property type="evidence" value="ECO:0007669"/>
    <property type="project" value="TreeGrafter"/>
</dbReference>
<dbReference type="InterPro" id="IPR002347">
    <property type="entry name" value="SDR_fam"/>
</dbReference>
<dbReference type="InterPro" id="IPR036291">
    <property type="entry name" value="NAD(P)-bd_dom_sf"/>
</dbReference>
<dbReference type="PRINTS" id="PR00080">
    <property type="entry name" value="SDRFAMILY"/>
</dbReference>
<dbReference type="Pfam" id="PF13561">
    <property type="entry name" value="adh_short_C2"/>
    <property type="match status" value="1"/>
</dbReference>
<dbReference type="PRINTS" id="PR00081">
    <property type="entry name" value="GDHRDH"/>
</dbReference>
<organism evidence="3 4">
    <name type="scientific">Kumtagia ephedrae</name>
    <dbReference type="NCBI Taxonomy" id="2116701"/>
    <lineage>
        <taxon>Bacteria</taxon>
        <taxon>Pseudomonadati</taxon>
        <taxon>Pseudomonadota</taxon>
        <taxon>Alphaproteobacteria</taxon>
        <taxon>Hyphomicrobiales</taxon>
        <taxon>Phyllobacteriaceae</taxon>
        <taxon>Kumtagia</taxon>
    </lineage>
</organism>
<dbReference type="OrthoDB" id="9779623at2"/>
<dbReference type="PANTHER" id="PTHR42760">
    <property type="entry name" value="SHORT-CHAIN DEHYDROGENASES/REDUCTASES FAMILY MEMBER"/>
    <property type="match status" value="1"/>
</dbReference>
<dbReference type="InterPro" id="IPR020904">
    <property type="entry name" value="Sc_DH/Rdtase_CS"/>
</dbReference>
<dbReference type="FunFam" id="3.40.50.720:FF:000084">
    <property type="entry name" value="Short-chain dehydrogenase reductase"/>
    <property type="match status" value="1"/>
</dbReference>
<accession>A0A2P7SRY9</accession>
<evidence type="ECO:0000313" key="4">
    <source>
        <dbReference type="Proteomes" id="UP000241229"/>
    </source>
</evidence>
<dbReference type="InterPro" id="IPR057326">
    <property type="entry name" value="KR_dom"/>
</dbReference>
<evidence type="ECO:0000256" key="1">
    <source>
        <dbReference type="ARBA" id="ARBA00006484"/>
    </source>
</evidence>
<dbReference type="SUPFAM" id="SSF51735">
    <property type="entry name" value="NAD(P)-binding Rossmann-fold domains"/>
    <property type="match status" value="1"/>
</dbReference>
<proteinExistence type="inferred from homology"/>
<dbReference type="EMBL" id="PXYK01000002">
    <property type="protein sequence ID" value="PSJ65242.1"/>
    <property type="molecule type" value="Genomic_DNA"/>
</dbReference>
<dbReference type="SMART" id="SM00822">
    <property type="entry name" value="PKS_KR"/>
    <property type="match status" value="1"/>
</dbReference>
<dbReference type="GO" id="GO:0016616">
    <property type="term" value="F:oxidoreductase activity, acting on the CH-OH group of donors, NAD or NADP as acceptor"/>
    <property type="evidence" value="ECO:0007669"/>
    <property type="project" value="UniProtKB-ARBA"/>
</dbReference>